<evidence type="ECO:0000256" key="6">
    <source>
        <dbReference type="ARBA" id="ARBA00034021"/>
    </source>
</evidence>
<dbReference type="EC" id="3.4.21.92" evidence="7"/>
<comment type="catalytic activity">
    <reaction evidence="6 7 8">
        <text>Hydrolysis of proteins to small peptides in the presence of ATP and magnesium. alpha-casein is the usual test substrate. In the absence of ATP, only oligopeptides shorter than five residues are hydrolyzed (such as succinyl-Leu-Tyr-|-NHMec, and Leu-Tyr-Leu-|-Tyr-Trp, in which cleavage of the -Tyr-|-Leu- and -Tyr-|-Trp bonds also occurs).</text>
        <dbReference type="EC" id="3.4.21.92"/>
    </reaction>
</comment>
<feature type="active site" evidence="7 8">
    <location>
        <position position="180"/>
    </location>
</feature>
<evidence type="ECO:0000256" key="1">
    <source>
        <dbReference type="ARBA" id="ARBA00007039"/>
    </source>
</evidence>
<dbReference type="InterPro" id="IPR001907">
    <property type="entry name" value="ClpP"/>
</dbReference>
<dbReference type="GO" id="GO:0051117">
    <property type="term" value="F:ATPase binding"/>
    <property type="evidence" value="ECO:0007669"/>
    <property type="project" value="TreeGrafter"/>
</dbReference>
<feature type="active site" description="Nucleophile" evidence="7">
    <location>
        <position position="155"/>
    </location>
</feature>
<dbReference type="EMBL" id="AY566826">
    <property type="protein sequence ID" value="AAS90621.1"/>
    <property type="molecule type" value="Genomic_DNA"/>
</dbReference>
<evidence type="ECO:0000256" key="8">
    <source>
        <dbReference type="PROSITE-ProRule" id="PRU10086"/>
    </source>
</evidence>
<evidence type="ECO:0000256" key="9">
    <source>
        <dbReference type="RuleBase" id="RU003567"/>
    </source>
</evidence>
<keyword evidence="5 7" id="KW-0720">Serine protease</keyword>
<reference evidence="10" key="1">
    <citation type="journal article" date="2004" name="Environ. Microbiol.">
        <title>Uncultured soil bacteria are a reservoir of new antibiotic resistance genes.</title>
        <authorList>
            <person name="Riesenfeld C.S."/>
            <person name="Goodman R.M."/>
            <person name="Handelsman J."/>
        </authorList>
    </citation>
    <scope>NUCLEOTIDE SEQUENCE</scope>
</reference>
<sequence length="254" mass="27480">MAGRPLRPRRLGVRDYFEQLRRGAARRRPGPAALAGPPALLGSLIRSGCTIADEPARSSPMDVNEEKPEAPERLDAITDRLAFKSRFVMLFGEINHAVARATCTRLIALAEESDGPVTVLISSPGGHVESGDAIHDIIRFVRAPVTTVGTGWVASAGTHVFLAAPKERRVCLPNTRFMIHQPGGGAGGPATDIAIQAKEILRTRERIAKVISKQTGQSLQKVLADMERDFWMSAEEAIVYGLVSKVIETSRELG</sequence>
<dbReference type="GO" id="GO:0006515">
    <property type="term" value="P:protein quality control for misfolded or incompletely synthesized proteins"/>
    <property type="evidence" value="ECO:0007669"/>
    <property type="project" value="TreeGrafter"/>
</dbReference>
<evidence type="ECO:0000256" key="5">
    <source>
        <dbReference type="ARBA" id="ARBA00022825"/>
    </source>
</evidence>
<comment type="subcellular location">
    <subcellularLocation>
        <location evidence="7">Cytoplasm</location>
    </subcellularLocation>
</comment>
<dbReference type="GO" id="GO:0009368">
    <property type="term" value="C:endopeptidase Clp complex"/>
    <property type="evidence" value="ECO:0007669"/>
    <property type="project" value="TreeGrafter"/>
</dbReference>
<dbReference type="CDD" id="cd07017">
    <property type="entry name" value="S14_ClpP_2"/>
    <property type="match status" value="1"/>
</dbReference>
<dbReference type="GO" id="GO:0004176">
    <property type="term" value="F:ATP-dependent peptidase activity"/>
    <property type="evidence" value="ECO:0007669"/>
    <property type="project" value="InterPro"/>
</dbReference>
<comment type="function">
    <text evidence="7">Cleaves peptides in various proteins in a process that requires ATP hydrolysis. Has a chymotrypsin-like activity. Plays a major role in the degradation of misfolded proteins.</text>
</comment>
<organism evidence="10">
    <name type="scientific">uncultured soil bacterium</name>
    <dbReference type="NCBI Taxonomy" id="164851"/>
    <lineage>
        <taxon>Bacteria</taxon>
        <taxon>environmental samples</taxon>
    </lineage>
</organism>
<dbReference type="PROSITE" id="PS00382">
    <property type="entry name" value="CLP_PROTEASE_HIS"/>
    <property type="match status" value="1"/>
</dbReference>
<dbReference type="GO" id="GO:0005737">
    <property type="term" value="C:cytoplasm"/>
    <property type="evidence" value="ECO:0007669"/>
    <property type="project" value="UniProtKB-SubCell"/>
</dbReference>
<dbReference type="NCBIfam" id="NF009205">
    <property type="entry name" value="PRK12553.1"/>
    <property type="match status" value="1"/>
</dbReference>
<comment type="subunit">
    <text evidence="7">Fourteen ClpP subunits assemble into 2 heptameric rings which stack back to back to give a disk-like structure with a central cavity, resembling the structure of eukaryotic proteasomes.</text>
</comment>
<dbReference type="SUPFAM" id="SSF52096">
    <property type="entry name" value="ClpP/crotonase"/>
    <property type="match status" value="1"/>
</dbReference>
<dbReference type="AlphaFoldDB" id="Q6Q223"/>
<keyword evidence="2 7" id="KW-0963">Cytoplasm</keyword>
<dbReference type="InterPro" id="IPR023562">
    <property type="entry name" value="ClpP/TepA"/>
</dbReference>
<dbReference type="PRINTS" id="PR00127">
    <property type="entry name" value="CLPPROTEASEP"/>
</dbReference>
<accession>Q6Q223</accession>
<name>Q6Q223_9BACT</name>
<gene>
    <name evidence="7" type="primary">clpP</name>
</gene>
<evidence type="ECO:0000313" key="10">
    <source>
        <dbReference type="EMBL" id="AAS90621.1"/>
    </source>
</evidence>
<keyword evidence="3 7" id="KW-0645">Protease</keyword>
<dbReference type="Gene3D" id="3.90.226.10">
    <property type="entry name" value="2-enoyl-CoA Hydratase, Chain A, domain 1"/>
    <property type="match status" value="1"/>
</dbReference>
<dbReference type="PANTHER" id="PTHR10381:SF70">
    <property type="entry name" value="ATP-DEPENDENT CLP PROTEASE PROTEOLYTIC SUBUNIT"/>
    <property type="match status" value="1"/>
</dbReference>
<proteinExistence type="inferred from homology"/>
<dbReference type="Pfam" id="PF00574">
    <property type="entry name" value="CLP_protease"/>
    <property type="match status" value="1"/>
</dbReference>
<evidence type="ECO:0000256" key="2">
    <source>
        <dbReference type="ARBA" id="ARBA00022490"/>
    </source>
</evidence>
<dbReference type="PANTHER" id="PTHR10381">
    <property type="entry name" value="ATP-DEPENDENT CLP PROTEASE PROTEOLYTIC SUBUNIT"/>
    <property type="match status" value="1"/>
</dbReference>
<evidence type="ECO:0000256" key="3">
    <source>
        <dbReference type="ARBA" id="ARBA00022670"/>
    </source>
</evidence>
<dbReference type="HAMAP" id="MF_00444">
    <property type="entry name" value="ClpP"/>
    <property type="match status" value="1"/>
</dbReference>
<dbReference type="GO" id="GO:0004252">
    <property type="term" value="F:serine-type endopeptidase activity"/>
    <property type="evidence" value="ECO:0007669"/>
    <property type="project" value="UniProtKB-UniRule"/>
</dbReference>
<comment type="similarity">
    <text evidence="1 7 9">Belongs to the peptidase S14 family.</text>
</comment>
<dbReference type="InterPro" id="IPR033135">
    <property type="entry name" value="ClpP_His_AS"/>
</dbReference>
<evidence type="ECO:0000256" key="4">
    <source>
        <dbReference type="ARBA" id="ARBA00022801"/>
    </source>
</evidence>
<dbReference type="InterPro" id="IPR029045">
    <property type="entry name" value="ClpP/crotonase-like_dom_sf"/>
</dbReference>
<protein>
    <recommendedName>
        <fullName evidence="7 9">ATP-dependent Clp protease proteolytic subunit</fullName>
        <ecNumber evidence="7">3.4.21.92</ecNumber>
    </recommendedName>
    <alternativeName>
        <fullName evidence="7">Endopeptidase Clp</fullName>
    </alternativeName>
</protein>
<keyword evidence="4 7" id="KW-0378">Hydrolase</keyword>
<evidence type="ECO:0000256" key="7">
    <source>
        <dbReference type="HAMAP-Rule" id="MF_00444"/>
    </source>
</evidence>